<dbReference type="Proteomes" id="UP000540506">
    <property type="component" value="Unassembled WGS sequence"/>
</dbReference>
<organism evidence="1 2">
    <name type="scientific">Kitasatospora kifunensis</name>
    <name type="common">Streptomyces kifunensis</name>
    <dbReference type="NCBI Taxonomy" id="58351"/>
    <lineage>
        <taxon>Bacteria</taxon>
        <taxon>Bacillati</taxon>
        <taxon>Actinomycetota</taxon>
        <taxon>Actinomycetes</taxon>
        <taxon>Kitasatosporales</taxon>
        <taxon>Streptomycetaceae</taxon>
        <taxon>Kitasatospora</taxon>
    </lineage>
</organism>
<evidence type="ECO:0000313" key="2">
    <source>
        <dbReference type="Proteomes" id="UP000540506"/>
    </source>
</evidence>
<dbReference type="RefSeq" id="WP_312897133.1">
    <property type="nucleotide sequence ID" value="NZ_JACHJV010000001.1"/>
</dbReference>
<protein>
    <submittedName>
        <fullName evidence="1">Uncharacterized protein</fullName>
    </submittedName>
</protein>
<name>A0A7W7QYN7_KITKI</name>
<sequence>MTTETWPEGVIARYMTMVGLALADPNITVDLINDGGEAICRGCGKDWPNPNYPFTVRQWAESHAETCRALPDPNGAQR</sequence>
<comment type="caution">
    <text evidence="1">The sequence shown here is derived from an EMBL/GenBank/DDBJ whole genome shotgun (WGS) entry which is preliminary data.</text>
</comment>
<accession>A0A7W7QYN7</accession>
<gene>
    <name evidence="1" type="ORF">FHR34_001230</name>
</gene>
<proteinExistence type="predicted"/>
<dbReference type="EMBL" id="JACHJV010000001">
    <property type="protein sequence ID" value="MBB4922237.1"/>
    <property type="molecule type" value="Genomic_DNA"/>
</dbReference>
<reference evidence="1 2" key="1">
    <citation type="submission" date="2020-08" db="EMBL/GenBank/DDBJ databases">
        <title>Sequencing the genomes of 1000 actinobacteria strains.</title>
        <authorList>
            <person name="Klenk H.-P."/>
        </authorList>
    </citation>
    <scope>NUCLEOTIDE SEQUENCE [LARGE SCALE GENOMIC DNA]</scope>
    <source>
        <strain evidence="1 2">DSM 41654</strain>
    </source>
</reference>
<dbReference type="AlphaFoldDB" id="A0A7W7QYN7"/>
<keyword evidence="2" id="KW-1185">Reference proteome</keyword>
<evidence type="ECO:0000313" key="1">
    <source>
        <dbReference type="EMBL" id="MBB4922237.1"/>
    </source>
</evidence>